<protein>
    <submittedName>
        <fullName evidence="2">Transcriptional regulator</fullName>
    </submittedName>
</protein>
<accession>A0A1P8Q642</accession>
<dbReference type="Proteomes" id="UP000187499">
    <property type="component" value="Chromosome"/>
</dbReference>
<dbReference type="SUPFAM" id="SSF47413">
    <property type="entry name" value="lambda repressor-like DNA-binding domains"/>
    <property type="match status" value="1"/>
</dbReference>
<reference evidence="3" key="1">
    <citation type="submission" date="2016-12" db="EMBL/GenBank/DDBJ databases">
        <authorList>
            <person name="Jung M.Y."/>
            <person name="Lee S.H."/>
        </authorList>
    </citation>
    <scope>NUCLEOTIDE SEQUENCE [LARGE SCALE GENOMIC DNA]</scope>
    <source>
        <strain evidence="3">WiKim39</strain>
    </source>
</reference>
<evidence type="ECO:0000313" key="3">
    <source>
        <dbReference type="Proteomes" id="UP000187499"/>
    </source>
</evidence>
<feature type="domain" description="HTH cro/C1-type" evidence="1">
    <location>
        <begin position="14"/>
        <end position="68"/>
    </location>
</feature>
<proteinExistence type="predicted"/>
<dbReference type="CDD" id="cd00093">
    <property type="entry name" value="HTH_XRE"/>
    <property type="match status" value="1"/>
</dbReference>
<evidence type="ECO:0000313" key="2">
    <source>
        <dbReference type="EMBL" id="APX73327.1"/>
    </source>
</evidence>
<dbReference type="InterPro" id="IPR001387">
    <property type="entry name" value="Cro/C1-type_HTH"/>
</dbReference>
<dbReference type="Pfam" id="PF01381">
    <property type="entry name" value="HTH_3"/>
    <property type="match status" value="1"/>
</dbReference>
<organism evidence="2 3">
    <name type="scientific">Companilactobacillus allii</name>
    <dbReference type="NCBI Taxonomy" id="1847728"/>
    <lineage>
        <taxon>Bacteria</taxon>
        <taxon>Bacillati</taxon>
        <taxon>Bacillota</taxon>
        <taxon>Bacilli</taxon>
        <taxon>Lactobacillales</taxon>
        <taxon>Lactobacillaceae</taxon>
        <taxon>Companilactobacillus</taxon>
    </lineage>
</organism>
<dbReference type="Gene3D" id="1.10.260.40">
    <property type="entry name" value="lambda repressor-like DNA-binding domains"/>
    <property type="match status" value="1"/>
</dbReference>
<sequence>MDIEENKMELAINISKLRRSLGYSQEEFAKKVNKPQSTIARIESGEGNPTMKTIFEIGYAVGKKVNISYE</sequence>
<name>A0A1P8Q642_9LACO</name>
<gene>
    <name evidence="2" type="ORF">BTM29_04385</name>
</gene>
<dbReference type="AlphaFoldDB" id="A0A1P8Q642"/>
<dbReference type="EMBL" id="CP019323">
    <property type="protein sequence ID" value="APX73327.1"/>
    <property type="molecule type" value="Genomic_DNA"/>
</dbReference>
<dbReference type="KEGG" id="lalw:BTM29_04385"/>
<keyword evidence="3" id="KW-1185">Reference proteome</keyword>
<dbReference type="GO" id="GO:0003677">
    <property type="term" value="F:DNA binding"/>
    <property type="evidence" value="ECO:0007669"/>
    <property type="project" value="InterPro"/>
</dbReference>
<dbReference type="InterPro" id="IPR010982">
    <property type="entry name" value="Lambda_DNA-bd_dom_sf"/>
</dbReference>
<dbReference type="SMART" id="SM00530">
    <property type="entry name" value="HTH_XRE"/>
    <property type="match status" value="1"/>
</dbReference>
<evidence type="ECO:0000259" key="1">
    <source>
        <dbReference type="PROSITE" id="PS50943"/>
    </source>
</evidence>
<dbReference type="PROSITE" id="PS50943">
    <property type="entry name" value="HTH_CROC1"/>
    <property type="match status" value="1"/>
</dbReference>